<dbReference type="GO" id="GO:0090730">
    <property type="term" value="C:Las1 complex"/>
    <property type="evidence" value="ECO:0007669"/>
    <property type="project" value="EnsemblFungi"/>
</dbReference>
<reference evidence="11" key="1">
    <citation type="journal article" date="2015" name="BMC Genomics">
        <title>Genomic and transcriptomic analysis of the endophytic fungus Pestalotiopsis fici reveals its lifestyle and high potential for synthesis of natural products.</title>
        <authorList>
            <person name="Wang X."/>
            <person name="Zhang X."/>
            <person name="Liu L."/>
            <person name="Xiang M."/>
            <person name="Wang W."/>
            <person name="Sun X."/>
            <person name="Che Y."/>
            <person name="Guo L."/>
            <person name="Liu G."/>
            <person name="Guo L."/>
            <person name="Wang C."/>
            <person name="Yin W.B."/>
            <person name="Stadler M."/>
            <person name="Zhang X."/>
            <person name="Liu X."/>
        </authorList>
    </citation>
    <scope>NUCLEOTIDE SEQUENCE [LARGE SCALE GENOMIC DNA]</scope>
    <source>
        <strain evidence="11">W106-1 / CGMCC3.15140</strain>
    </source>
</reference>
<keyword evidence="11" id="KW-1185">Reference proteome</keyword>
<feature type="domain" description="RAI1-like" evidence="9">
    <location>
        <begin position="21"/>
        <end position="367"/>
    </location>
</feature>
<dbReference type="InterPro" id="IPR039039">
    <property type="entry name" value="RAI1-like_fam"/>
</dbReference>
<comment type="catalytic activity">
    <reaction evidence="3">
        <text>a 5'-end (N(7)-methyl 5'-triphosphoguanosine)-ribonucleoside-ribonucleotide in mRNA + H2O = a (N(7)-methyl 5'-triphosphoguanosine)-nucleoside + a 5'-end phospho-ribonucleoside in mRNA + H(+)</text>
        <dbReference type="Rhea" id="RHEA:66928"/>
        <dbReference type="Rhea" id="RHEA-COMP:15692"/>
        <dbReference type="Rhea" id="RHEA-COMP:17313"/>
        <dbReference type="ChEBI" id="CHEBI:15377"/>
        <dbReference type="ChEBI" id="CHEBI:15378"/>
        <dbReference type="ChEBI" id="CHEBI:138282"/>
        <dbReference type="ChEBI" id="CHEBI:172876"/>
        <dbReference type="ChEBI" id="CHEBI:172877"/>
    </reaction>
    <physiologicalReaction direction="left-to-right" evidence="3">
        <dbReference type="Rhea" id="RHEA:66929"/>
    </physiologicalReaction>
</comment>
<evidence type="ECO:0000256" key="1">
    <source>
        <dbReference type="ARBA" id="ARBA00001968"/>
    </source>
</evidence>
<comment type="cofactor">
    <cofactor evidence="1 7">
        <name>a divalent metal cation</name>
        <dbReference type="ChEBI" id="CHEBI:60240"/>
    </cofactor>
</comment>
<comment type="catalytic activity">
    <reaction evidence="6">
        <text>a 5'-end NAD(+)-phospho-ribonucleoside in mRNA + H2O = a 5'-end phospho-ribonucleoside in mRNA + NAD(+) + H(+)</text>
        <dbReference type="Rhea" id="RHEA:60880"/>
        <dbReference type="Rhea" id="RHEA-COMP:15692"/>
        <dbReference type="Rhea" id="RHEA-COMP:15698"/>
        <dbReference type="ChEBI" id="CHEBI:15377"/>
        <dbReference type="ChEBI" id="CHEBI:15378"/>
        <dbReference type="ChEBI" id="CHEBI:57540"/>
        <dbReference type="ChEBI" id="CHEBI:138282"/>
        <dbReference type="ChEBI" id="CHEBI:144029"/>
    </reaction>
    <physiologicalReaction direction="left-to-right" evidence="6">
        <dbReference type="Rhea" id="RHEA:60881"/>
    </physiologicalReaction>
</comment>
<dbReference type="AlphaFoldDB" id="W3X2J3"/>
<evidence type="ECO:0000256" key="7">
    <source>
        <dbReference type="RuleBase" id="RU367113"/>
    </source>
</evidence>
<keyword evidence="7" id="KW-0539">Nucleus</keyword>
<dbReference type="FunCoup" id="W3X2J3">
    <property type="interactions" value="626"/>
</dbReference>
<comment type="similarity">
    <text evidence="2 7">Belongs to the DXO/Dom3Z family.</text>
</comment>
<sequence length="380" mass="43402">MSGAFNIQPIGRFSGDSQAVKRPREIACFSYDDKHEFHLGDSSLKWYYPPELGADLSAGFDTFDKHDDSGDEHLDSLLKTIMAHEQQEGKKIDAQIIMSALFDDRDGFEMNATLYQDCIFIEEHHAYKQASKEKQQQQQQNRKPKRWDNRGRGGPGPAPQFSPDVMTYWGYKFETLSTLPAPWGETSREFIENRDKEVVSNKAQYCSVVRTGLGKTILCIGGEVDAVWDAKPMVPGAPTNWVELKTSASIRDDRDMNNFERKLMKFWIQSFLLGVPKIIVGFRSQDGYLEKLEEIKTEGIPVTAAQRGVKTWNANMCINFGAGFLEWLKRTVNDEGVWRIRRQPKSSQIEVFRVEEAGHGRILTDEFINWRIKLSLGSTD</sequence>
<gene>
    <name evidence="10" type="ORF">PFICI_07753</name>
</gene>
<dbReference type="HOGENOM" id="CLU_024877_4_1_1"/>
<name>W3X2J3_PESFW</name>
<dbReference type="Pfam" id="PF08652">
    <property type="entry name" value="RAI1"/>
    <property type="match status" value="1"/>
</dbReference>
<dbReference type="PANTHER" id="PTHR12395:SF9">
    <property type="entry name" value="DECAPPING AND EXORIBONUCLEASE PROTEIN"/>
    <property type="match status" value="1"/>
</dbReference>
<dbReference type="GO" id="GO:0110155">
    <property type="term" value="P:NAD-cap decapping"/>
    <property type="evidence" value="ECO:0007669"/>
    <property type="project" value="EnsemblFungi"/>
</dbReference>
<evidence type="ECO:0000256" key="4">
    <source>
        <dbReference type="ARBA" id="ARBA00044692"/>
    </source>
</evidence>
<keyword evidence="7" id="KW-0694">RNA-binding</keyword>
<proteinExistence type="inferred from homology"/>
<evidence type="ECO:0000259" key="9">
    <source>
        <dbReference type="Pfam" id="PF08652"/>
    </source>
</evidence>
<dbReference type="GO" id="GO:0003723">
    <property type="term" value="F:RNA binding"/>
    <property type="evidence" value="ECO:0007669"/>
    <property type="project" value="UniProtKB-KW"/>
</dbReference>
<comment type="subcellular location">
    <subcellularLocation>
        <location evidence="7">Nucleus</location>
    </subcellularLocation>
</comment>
<dbReference type="GO" id="GO:0034353">
    <property type="term" value="F:mRNA 5'-diphosphatase activity"/>
    <property type="evidence" value="ECO:0007669"/>
    <property type="project" value="EnsemblFungi"/>
</dbReference>
<dbReference type="GO" id="GO:1990174">
    <property type="term" value="F:phosphodiesterase decapping endonuclease activity"/>
    <property type="evidence" value="ECO:0007669"/>
    <property type="project" value="EnsemblFungi"/>
</dbReference>
<keyword evidence="7" id="KW-0479">Metal-binding</keyword>
<dbReference type="STRING" id="1229662.W3X2J3"/>
<evidence type="ECO:0000256" key="5">
    <source>
        <dbReference type="ARBA" id="ARBA00046211"/>
    </source>
</evidence>
<evidence type="ECO:0000256" key="2">
    <source>
        <dbReference type="ARBA" id="ARBA00006562"/>
    </source>
</evidence>
<evidence type="ECO:0000313" key="10">
    <source>
        <dbReference type="EMBL" id="ETS80224.1"/>
    </source>
</evidence>
<dbReference type="eggNOG" id="KOG1982">
    <property type="taxonomic scope" value="Eukaryota"/>
</dbReference>
<keyword evidence="7" id="KW-0378">Hydrolase</keyword>
<dbReference type="GO" id="GO:0030234">
    <property type="term" value="F:enzyme regulator activity"/>
    <property type="evidence" value="ECO:0007669"/>
    <property type="project" value="EnsemblFungi"/>
</dbReference>
<protein>
    <recommendedName>
        <fullName evidence="7">Decapping nuclease</fullName>
        <ecNumber evidence="7">3.6.1.-</ecNumber>
    </recommendedName>
</protein>
<accession>W3X2J3</accession>
<evidence type="ECO:0000256" key="3">
    <source>
        <dbReference type="ARBA" id="ARBA00044676"/>
    </source>
</evidence>
<comment type="function">
    <text evidence="5">Decapping enzyme for NAD-capped RNAs: specifically hydrolyzes the nicotinamide adenine dinucleotide (NAD) cap from a subset of RNAs by removing the entire NAD moiety from the 5'-end of an NAD-capped RNA. The NAD-cap is present at the 5'-end of some RNAs and snoRNAs. In contrast to the canonical 5'-end N7 methylguanosine (m7G) cap, the NAD cap promotes mRNA decay. Also acts as a non-canonical decapping enzyme that removes the entire cap structure of m7G capped or incompletely capped RNAs. Has decapping activity toward incomplete 5'-end m7G cap mRNAs such as unmethylated 5'-end-capped RNA (cap0), while it has no activity toward 2'-O-ribose methylated m7G cap (cap1). Also possesses RNA 5'-pyrophosphohydrolase activity by hydrolyzing the 5'-end triphosphate to release pyrophosphates. Stimulates exoribonuclease activity of Rat1, allowing it to degrade RNAs with stable secondary structure more effectively.</text>
</comment>
<dbReference type="GO" id="GO:0031087">
    <property type="term" value="P:deadenylation-independent decapping of nuclear-transcribed mRNA"/>
    <property type="evidence" value="ECO:0007669"/>
    <property type="project" value="EnsemblFungi"/>
</dbReference>
<dbReference type="GO" id="GO:0000166">
    <property type="term" value="F:nucleotide binding"/>
    <property type="evidence" value="ECO:0007669"/>
    <property type="project" value="UniProtKB-KW"/>
</dbReference>
<evidence type="ECO:0000256" key="8">
    <source>
        <dbReference type="SAM" id="MobiDB-lite"/>
    </source>
</evidence>
<dbReference type="OrthoDB" id="5853397at2759"/>
<dbReference type="GO" id="GO:0110103">
    <property type="term" value="C:RNA polymerase II termination complex"/>
    <property type="evidence" value="ECO:0007669"/>
    <property type="project" value="EnsemblFungi"/>
</dbReference>
<comment type="catalytic activity">
    <reaction evidence="4">
        <text>a 5'-end triphospho-ribonucleoside in mRNA + H2O = a 5'-end phospho-ribonucleoside in mRNA + diphosphate + H(+)</text>
        <dbReference type="Rhea" id="RHEA:78683"/>
        <dbReference type="Rhea" id="RHEA-COMP:15692"/>
        <dbReference type="Rhea" id="RHEA-COMP:17164"/>
        <dbReference type="ChEBI" id="CHEBI:15377"/>
        <dbReference type="ChEBI" id="CHEBI:15378"/>
        <dbReference type="ChEBI" id="CHEBI:33019"/>
        <dbReference type="ChEBI" id="CHEBI:138282"/>
        <dbReference type="ChEBI" id="CHEBI:167618"/>
    </reaction>
    <physiologicalReaction direction="left-to-right" evidence="4">
        <dbReference type="Rhea" id="RHEA:78684"/>
    </physiologicalReaction>
</comment>
<dbReference type="InParanoid" id="W3X2J3"/>
<feature type="region of interest" description="Disordered" evidence="8">
    <location>
        <begin position="129"/>
        <end position="162"/>
    </location>
</feature>
<dbReference type="PANTHER" id="PTHR12395">
    <property type="entry name" value="DOM-3 RELATED"/>
    <property type="match status" value="1"/>
</dbReference>
<keyword evidence="7" id="KW-0547">Nucleotide-binding</keyword>
<dbReference type="Proteomes" id="UP000030651">
    <property type="component" value="Unassembled WGS sequence"/>
</dbReference>
<dbReference type="GO" id="GO:0000448">
    <property type="term" value="P:cleavage in ITS2 between 5.8S rRNA and LSU-rRNA of tricistronic rRNA transcript (SSU-rRNA, 5.8S rRNA, LSU-rRNA)"/>
    <property type="evidence" value="ECO:0007669"/>
    <property type="project" value="EnsemblFungi"/>
</dbReference>
<dbReference type="EMBL" id="KI912113">
    <property type="protein sequence ID" value="ETS80224.1"/>
    <property type="molecule type" value="Genomic_DNA"/>
</dbReference>
<dbReference type="GO" id="GO:0071035">
    <property type="term" value="P:nuclear polyadenylation-dependent rRNA catabolic process"/>
    <property type="evidence" value="ECO:0007669"/>
    <property type="project" value="EnsemblFungi"/>
</dbReference>
<dbReference type="OMA" id="VVTWRGH"/>
<dbReference type="GO" id="GO:0046872">
    <property type="term" value="F:metal ion binding"/>
    <property type="evidence" value="ECO:0007669"/>
    <property type="project" value="UniProtKB-KW"/>
</dbReference>
<evidence type="ECO:0000256" key="6">
    <source>
        <dbReference type="ARBA" id="ARBA00048124"/>
    </source>
</evidence>
<dbReference type="EC" id="3.6.1.-" evidence="7"/>
<dbReference type="KEGG" id="pfy:PFICI_07753"/>
<evidence type="ECO:0000313" key="11">
    <source>
        <dbReference type="Proteomes" id="UP000030651"/>
    </source>
</evidence>
<keyword evidence="7" id="KW-0540">Nuclease</keyword>
<dbReference type="GeneID" id="19272766"/>
<dbReference type="RefSeq" id="XP_007834525.1">
    <property type="nucleotide sequence ID" value="XM_007836334.1"/>
</dbReference>
<dbReference type="GO" id="GO:1904595">
    <property type="term" value="P:positive regulation of termination of RNA polymerase II transcription"/>
    <property type="evidence" value="ECO:0007669"/>
    <property type="project" value="EnsemblFungi"/>
</dbReference>
<dbReference type="GO" id="GO:0030846">
    <property type="term" value="P:termination of RNA polymerase II transcription, poly(A)-coupled"/>
    <property type="evidence" value="ECO:0007669"/>
    <property type="project" value="EnsemblFungi"/>
</dbReference>
<organism evidence="10 11">
    <name type="scientific">Pestalotiopsis fici (strain W106-1 / CGMCC3.15140)</name>
    <dbReference type="NCBI Taxonomy" id="1229662"/>
    <lineage>
        <taxon>Eukaryota</taxon>
        <taxon>Fungi</taxon>
        <taxon>Dikarya</taxon>
        <taxon>Ascomycota</taxon>
        <taxon>Pezizomycotina</taxon>
        <taxon>Sordariomycetes</taxon>
        <taxon>Xylariomycetidae</taxon>
        <taxon>Amphisphaeriales</taxon>
        <taxon>Sporocadaceae</taxon>
        <taxon>Pestalotiopsis</taxon>
    </lineage>
</organism>
<dbReference type="InterPro" id="IPR013961">
    <property type="entry name" value="RAI1"/>
</dbReference>